<evidence type="ECO:0000313" key="1">
    <source>
        <dbReference type="EMBL" id="PWY72009.1"/>
    </source>
</evidence>
<accession>A0A317VEX9</accession>
<keyword evidence="2" id="KW-1185">Reference proteome</keyword>
<name>A0A317VEX9_ASPEC</name>
<dbReference type="EMBL" id="MSFU01000014">
    <property type="protein sequence ID" value="PWY72009.1"/>
    <property type="molecule type" value="Genomic_DNA"/>
</dbReference>
<protein>
    <submittedName>
        <fullName evidence="1">Uncharacterized protein</fullName>
    </submittedName>
</protein>
<dbReference type="OrthoDB" id="4510602at2759"/>
<gene>
    <name evidence="1" type="ORF">BO83DRAFT_379003</name>
</gene>
<dbReference type="Proteomes" id="UP000246171">
    <property type="component" value="Unassembled WGS sequence"/>
</dbReference>
<dbReference type="AlphaFoldDB" id="A0A317VEX9"/>
<sequence length="71" mass="7861">MLLNFYNIKCSPSKSSTTALGLQGETENIRVEVDKIAPHNIVKAIVERDQNVKLLRDPSESLQALPGVKLE</sequence>
<organism evidence="1 2">
    <name type="scientific">Aspergillus eucalypticola (strain CBS 122712 / IBT 29274)</name>
    <dbReference type="NCBI Taxonomy" id="1448314"/>
    <lineage>
        <taxon>Eukaryota</taxon>
        <taxon>Fungi</taxon>
        <taxon>Dikarya</taxon>
        <taxon>Ascomycota</taxon>
        <taxon>Pezizomycotina</taxon>
        <taxon>Eurotiomycetes</taxon>
        <taxon>Eurotiomycetidae</taxon>
        <taxon>Eurotiales</taxon>
        <taxon>Aspergillaceae</taxon>
        <taxon>Aspergillus</taxon>
        <taxon>Aspergillus subgen. Circumdati</taxon>
    </lineage>
</organism>
<evidence type="ECO:0000313" key="2">
    <source>
        <dbReference type="Proteomes" id="UP000246171"/>
    </source>
</evidence>
<dbReference type="GeneID" id="37053361"/>
<dbReference type="RefSeq" id="XP_025387604.1">
    <property type="nucleotide sequence ID" value="XM_025531399.1"/>
</dbReference>
<reference evidence="1" key="1">
    <citation type="submission" date="2016-12" db="EMBL/GenBank/DDBJ databases">
        <title>The genomes of Aspergillus section Nigri reveals drivers in fungal speciation.</title>
        <authorList>
            <consortium name="DOE Joint Genome Institute"/>
            <person name="Vesth T.C."/>
            <person name="Nybo J."/>
            <person name="Theobald S."/>
            <person name="Brandl J."/>
            <person name="Frisvad J.C."/>
            <person name="Nielsen K.F."/>
            <person name="Lyhne E.K."/>
            <person name="Kogle M.E."/>
            <person name="Kuo A."/>
            <person name="Riley R."/>
            <person name="Clum A."/>
            <person name="Nolan M."/>
            <person name="Lipzen A."/>
            <person name="Salamov A."/>
            <person name="Henrissat B."/>
            <person name="Wiebenga A."/>
            <person name="De vries R.P."/>
            <person name="Grigoriev I.V."/>
            <person name="Mortensen U.H."/>
            <person name="Andersen M.R."/>
            <person name="Baker S.E."/>
        </authorList>
    </citation>
    <scope>NUCLEOTIDE SEQUENCE</scope>
    <source>
        <strain evidence="1">CBS 122712</strain>
    </source>
</reference>
<proteinExistence type="predicted"/>
<comment type="caution">
    <text evidence="1">The sequence shown here is derived from an EMBL/GenBank/DDBJ whole genome shotgun (WGS) entry which is preliminary data.</text>
</comment>
<dbReference type="VEuPathDB" id="FungiDB:BO83DRAFT_379003"/>